<sequence length="258" mass="29825">MDRRKSPSDLTDSNRLVADNMINVSRVNDKTVVKLCDPNRLAEAEGLRFIRSKTSLPIPEVYNAYVDETIDRGVIVMEYIEGEVLRDVIQDMDDTRRQKIISELQKFMSELRSIEGDFIGSIDGSACEDPVFCAEQGGFGPYKTEKEFNEVLIRAMTINEENSWVGHVSKPIRAMPSHTTVLTHADISPRNIIIRDERVVGILDWEMAGFYSEYWEYIKAMYHPDWQSRWVEDGIVDTVLKPFYLEHAVMLHMQEVVW</sequence>
<dbReference type="SUPFAM" id="SSF56112">
    <property type="entry name" value="Protein kinase-like (PK-like)"/>
    <property type="match status" value="1"/>
</dbReference>
<dbReference type="PANTHER" id="PTHR21310">
    <property type="entry name" value="AMINOGLYCOSIDE PHOSPHOTRANSFERASE-RELATED-RELATED"/>
    <property type="match status" value="1"/>
</dbReference>
<dbReference type="Proteomes" id="UP000191612">
    <property type="component" value="Unassembled WGS sequence"/>
</dbReference>
<dbReference type="STRING" id="60172.A0A1V6QWP3"/>
<organism evidence="2 3">
    <name type="scientific">Penicillium solitum</name>
    <dbReference type="NCBI Taxonomy" id="60172"/>
    <lineage>
        <taxon>Eukaryota</taxon>
        <taxon>Fungi</taxon>
        <taxon>Dikarya</taxon>
        <taxon>Ascomycota</taxon>
        <taxon>Pezizomycotina</taxon>
        <taxon>Eurotiomycetes</taxon>
        <taxon>Eurotiomycetidae</taxon>
        <taxon>Eurotiales</taxon>
        <taxon>Aspergillaceae</taxon>
        <taxon>Penicillium</taxon>
    </lineage>
</organism>
<dbReference type="EMBL" id="MDYO01000031">
    <property type="protein sequence ID" value="OQD93613.1"/>
    <property type="molecule type" value="Genomic_DNA"/>
</dbReference>
<comment type="caution">
    <text evidence="2">The sequence shown here is derived from an EMBL/GenBank/DDBJ whole genome shotgun (WGS) entry which is preliminary data.</text>
</comment>
<protein>
    <recommendedName>
        <fullName evidence="1">Protein kinase domain-containing protein</fullName>
    </recommendedName>
</protein>
<dbReference type="InterPro" id="IPR002575">
    <property type="entry name" value="Aminoglycoside_PTrfase"/>
</dbReference>
<dbReference type="InterPro" id="IPR011009">
    <property type="entry name" value="Kinase-like_dom_sf"/>
</dbReference>
<dbReference type="InterPro" id="IPR000719">
    <property type="entry name" value="Prot_kinase_dom"/>
</dbReference>
<dbReference type="Pfam" id="PF01636">
    <property type="entry name" value="APH"/>
    <property type="match status" value="1"/>
</dbReference>
<dbReference type="GO" id="GO:0005524">
    <property type="term" value="F:ATP binding"/>
    <property type="evidence" value="ECO:0007669"/>
    <property type="project" value="InterPro"/>
</dbReference>
<keyword evidence="3" id="KW-1185">Reference proteome</keyword>
<evidence type="ECO:0000313" key="2">
    <source>
        <dbReference type="EMBL" id="OQD93613.1"/>
    </source>
</evidence>
<dbReference type="CDD" id="cd05120">
    <property type="entry name" value="APH_ChoK_like"/>
    <property type="match status" value="1"/>
</dbReference>
<gene>
    <name evidence="2" type="ORF">PENSOL_c031G01069</name>
</gene>
<dbReference type="PROSITE" id="PS50011">
    <property type="entry name" value="PROTEIN_KINASE_DOM"/>
    <property type="match status" value="1"/>
</dbReference>
<dbReference type="PANTHER" id="PTHR21310:SF58">
    <property type="entry name" value="AMINOGLYCOSIDE PHOSPHOTRANSFERASE DOMAIN-CONTAINING PROTEIN"/>
    <property type="match status" value="1"/>
</dbReference>
<reference evidence="3" key="1">
    <citation type="journal article" date="2017" name="Nat. Microbiol.">
        <title>Global analysis of biosynthetic gene clusters reveals vast potential of secondary metabolite production in Penicillium species.</title>
        <authorList>
            <person name="Nielsen J.C."/>
            <person name="Grijseels S."/>
            <person name="Prigent S."/>
            <person name="Ji B."/>
            <person name="Dainat J."/>
            <person name="Nielsen K.F."/>
            <person name="Frisvad J.C."/>
            <person name="Workman M."/>
            <person name="Nielsen J."/>
        </authorList>
    </citation>
    <scope>NUCLEOTIDE SEQUENCE [LARGE SCALE GENOMIC DNA]</scope>
    <source>
        <strain evidence="3">IBT 29525</strain>
    </source>
</reference>
<dbReference type="InterPro" id="IPR051678">
    <property type="entry name" value="AGP_Transferase"/>
</dbReference>
<evidence type="ECO:0000259" key="1">
    <source>
        <dbReference type="PROSITE" id="PS50011"/>
    </source>
</evidence>
<dbReference type="Gene3D" id="3.90.1200.10">
    <property type="match status" value="1"/>
</dbReference>
<dbReference type="AlphaFoldDB" id="A0A1V6QWP3"/>
<feature type="domain" description="Protein kinase" evidence="1">
    <location>
        <begin position="1"/>
        <end position="258"/>
    </location>
</feature>
<accession>A0A1V6QWP3</accession>
<dbReference type="GO" id="GO:0004672">
    <property type="term" value="F:protein kinase activity"/>
    <property type="evidence" value="ECO:0007669"/>
    <property type="project" value="InterPro"/>
</dbReference>
<proteinExistence type="predicted"/>
<name>A0A1V6QWP3_9EURO</name>
<evidence type="ECO:0000313" key="3">
    <source>
        <dbReference type="Proteomes" id="UP000191612"/>
    </source>
</evidence>